<feature type="transmembrane region" description="Helical" evidence="1">
    <location>
        <begin position="267"/>
        <end position="286"/>
    </location>
</feature>
<feature type="transmembrane region" description="Helical" evidence="1">
    <location>
        <begin position="184"/>
        <end position="204"/>
    </location>
</feature>
<evidence type="ECO:0000313" key="2">
    <source>
        <dbReference type="EMBL" id="MBW4547848.1"/>
    </source>
</evidence>
<comment type="caution">
    <text evidence="2">The sequence shown here is derived from an EMBL/GenBank/DDBJ whole genome shotgun (WGS) entry which is preliminary data.</text>
</comment>
<keyword evidence="1" id="KW-1133">Transmembrane helix</keyword>
<reference evidence="2" key="1">
    <citation type="submission" date="2021-05" db="EMBL/GenBank/DDBJ databases">
        <authorList>
            <person name="Pietrasiak N."/>
            <person name="Ward R."/>
            <person name="Stajich J.E."/>
            <person name="Kurbessoian T."/>
        </authorList>
    </citation>
    <scope>NUCLEOTIDE SEQUENCE</scope>
    <source>
        <strain evidence="2">CPER-KK1</strain>
    </source>
</reference>
<dbReference type="AlphaFoldDB" id="A0A951PQL3"/>
<keyword evidence="1" id="KW-0812">Transmembrane</keyword>
<sequence>MSKSDGQLDTPLSSSQPLIEAFEQDLLRGTLPPLDVPNAHNPIYLPGTEPSLQQTYYWLARLARQLKQDKAKEFLIERMQSSWLGTPQQKWFYQISIGLITGLIVALIYVGTTGLIGASIGGITYGLILGRTQEIFPVNRLKFSLEFAKAQLLSSVIEGLWWGLVYGLIDALICWLIWGIEGLILGMADSLVWGLIEGLIWGLMVPDFDNTTVNNQGIRESGLNAGIFTVIGGVAWVLLYVGVLLAMGEPLEPRDLLIDGIGNGVFFGIYVGGLACLQHFVLRLILKQSGAIPWNYAKFLDHAVELGFLKREGGCYRFIDDSVQEHFAQMPLNGR</sequence>
<gene>
    <name evidence="2" type="ORF">KME25_25885</name>
</gene>
<name>A0A951PQL3_9CYAN</name>
<protein>
    <submittedName>
        <fullName evidence="2">Uncharacterized protein</fullName>
    </submittedName>
</protein>
<evidence type="ECO:0000256" key="1">
    <source>
        <dbReference type="SAM" id="Phobius"/>
    </source>
</evidence>
<reference evidence="2" key="2">
    <citation type="journal article" date="2022" name="Microbiol. Resour. Announc.">
        <title>Metagenome Sequencing to Explore Phylogenomics of Terrestrial Cyanobacteria.</title>
        <authorList>
            <person name="Ward R.D."/>
            <person name="Stajich J.E."/>
            <person name="Johansen J.R."/>
            <person name="Huntemann M."/>
            <person name="Clum A."/>
            <person name="Foster B."/>
            <person name="Foster B."/>
            <person name="Roux S."/>
            <person name="Palaniappan K."/>
            <person name="Varghese N."/>
            <person name="Mukherjee S."/>
            <person name="Reddy T.B.K."/>
            <person name="Daum C."/>
            <person name="Copeland A."/>
            <person name="Chen I.A."/>
            <person name="Ivanova N.N."/>
            <person name="Kyrpides N.C."/>
            <person name="Shapiro N."/>
            <person name="Eloe-Fadrosh E.A."/>
            <person name="Pietrasiak N."/>
        </authorList>
    </citation>
    <scope>NUCLEOTIDE SEQUENCE</scope>
    <source>
        <strain evidence="2">CPER-KK1</strain>
    </source>
</reference>
<dbReference type="EMBL" id="JAHHIF010000049">
    <property type="protein sequence ID" value="MBW4547848.1"/>
    <property type="molecule type" value="Genomic_DNA"/>
</dbReference>
<evidence type="ECO:0000313" key="3">
    <source>
        <dbReference type="Proteomes" id="UP000753908"/>
    </source>
</evidence>
<feature type="transmembrane region" description="Helical" evidence="1">
    <location>
        <begin position="152"/>
        <end position="178"/>
    </location>
</feature>
<keyword evidence="1" id="KW-0472">Membrane</keyword>
<accession>A0A951PQL3</accession>
<organism evidence="2 3">
    <name type="scientific">Symplocastrum torsivum CPER-KK1</name>
    <dbReference type="NCBI Taxonomy" id="450513"/>
    <lineage>
        <taxon>Bacteria</taxon>
        <taxon>Bacillati</taxon>
        <taxon>Cyanobacteriota</taxon>
        <taxon>Cyanophyceae</taxon>
        <taxon>Oscillatoriophycideae</taxon>
        <taxon>Oscillatoriales</taxon>
        <taxon>Microcoleaceae</taxon>
        <taxon>Symplocastrum</taxon>
    </lineage>
</organism>
<feature type="transmembrane region" description="Helical" evidence="1">
    <location>
        <begin position="225"/>
        <end position="247"/>
    </location>
</feature>
<proteinExistence type="predicted"/>
<feature type="transmembrane region" description="Helical" evidence="1">
    <location>
        <begin position="91"/>
        <end position="109"/>
    </location>
</feature>
<dbReference type="Proteomes" id="UP000753908">
    <property type="component" value="Unassembled WGS sequence"/>
</dbReference>